<evidence type="ECO:0000256" key="5">
    <source>
        <dbReference type="ARBA" id="ARBA00023002"/>
    </source>
</evidence>
<dbReference type="InterPro" id="IPR016166">
    <property type="entry name" value="FAD-bd_PCMH"/>
</dbReference>
<evidence type="ECO:0000259" key="7">
    <source>
        <dbReference type="PROSITE" id="PS51387"/>
    </source>
</evidence>
<protein>
    <recommendedName>
        <fullName evidence="2">Delta(24)-sterol reductase</fullName>
        <ecNumber evidence="2">1.3.1.72</ecNumber>
    </recommendedName>
</protein>
<comment type="caution">
    <text evidence="8">The sequence shown here is derived from an EMBL/GenBank/DDBJ whole genome shotgun (WGS) entry which is preliminary data.</text>
</comment>
<dbReference type="GO" id="GO:0005737">
    <property type="term" value="C:cytoplasm"/>
    <property type="evidence" value="ECO:0007669"/>
    <property type="project" value="TreeGrafter"/>
</dbReference>
<dbReference type="GO" id="GO:0000246">
    <property type="term" value="F:Delta24(24-1) sterol reductase activity"/>
    <property type="evidence" value="ECO:0007669"/>
    <property type="project" value="TreeGrafter"/>
</dbReference>
<comment type="subcellular location">
    <subcellularLocation>
        <location evidence="1">Membrane</location>
        <topology evidence="1">Single-pass membrane protein</topology>
    </subcellularLocation>
</comment>
<evidence type="ECO:0000256" key="2">
    <source>
        <dbReference type="ARBA" id="ARBA00012405"/>
    </source>
</evidence>
<dbReference type="GO" id="GO:0050614">
    <property type="term" value="F:Delta24-sterol reductase activity"/>
    <property type="evidence" value="ECO:0007669"/>
    <property type="project" value="UniProtKB-EC"/>
</dbReference>
<keyword evidence="9" id="KW-1185">Reference proteome</keyword>
<dbReference type="PANTHER" id="PTHR10801">
    <property type="entry name" value="24-DEHYDROCHOLESTEROL REDUCTASE"/>
    <property type="match status" value="1"/>
</dbReference>
<organism evidence="8 9">
    <name type="scientific">Penicillium solitum</name>
    <dbReference type="NCBI Taxonomy" id="60172"/>
    <lineage>
        <taxon>Eukaryota</taxon>
        <taxon>Fungi</taxon>
        <taxon>Dikarya</taxon>
        <taxon>Ascomycota</taxon>
        <taxon>Pezizomycotina</taxon>
        <taxon>Eurotiomycetes</taxon>
        <taxon>Eurotiomycetidae</taxon>
        <taxon>Eurotiales</taxon>
        <taxon>Aspergillaceae</taxon>
        <taxon>Penicillium</taxon>
    </lineage>
</organism>
<keyword evidence="3" id="KW-0812">Transmembrane</keyword>
<evidence type="ECO:0000256" key="4">
    <source>
        <dbReference type="ARBA" id="ARBA00022989"/>
    </source>
</evidence>
<dbReference type="Pfam" id="PF01565">
    <property type="entry name" value="FAD_binding_4"/>
    <property type="match status" value="1"/>
</dbReference>
<evidence type="ECO:0000256" key="1">
    <source>
        <dbReference type="ARBA" id="ARBA00004167"/>
    </source>
</evidence>
<dbReference type="Gene3D" id="3.30.465.10">
    <property type="match status" value="1"/>
</dbReference>
<dbReference type="PANTHER" id="PTHR10801:SF0">
    <property type="entry name" value="DELTA(24)-STEROL REDUCTASE"/>
    <property type="match status" value="1"/>
</dbReference>
<dbReference type="EC" id="1.3.1.72" evidence="2"/>
<dbReference type="SUPFAM" id="SSF56176">
    <property type="entry name" value="FAD-binding/transporter-associated domain-like"/>
    <property type="match status" value="1"/>
</dbReference>
<dbReference type="InterPro" id="IPR006094">
    <property type="entry name" value="Oxid_FAD_bind_N"/>
</dbReference>
<dbReference type="Proteomes" id="UP000191612">
    <property type="component" value="Unassembled WGS sequence"/>
</dbReference>
<proteinExistence type="predicted"/>
<name>A0A1V6R224_9EURO</name>
<feature type="domain" description="FAD-binding PCMH-type" evidence="7">
    <location>
        <begin position="1"/>
        <end position="171"/>
    </location>
</feature>
<dbReference type="InterPro" id="IPR036318">
    <property type="entry name" value="FAD-bd_PCMH-like_sf"/>
</dbReference>
<dbReference type="InterPro" id="IPR040165">
    <property type="entry name" value="Diminuto-like"/>
</dbReference>
<keyword evidence="6" id="KW-0472">Membrane</keyword>
<dbReference type="EMBL" id="MDYO01000020">
    <property type="protein sequence ID" value="OQD95528.1"/>
    <property type="molecule type" value="Genomic_DNA"/>
</dbReference>
<keyword evidence="4" id="KW-1133">Transmembrane helix</keyword>
<evidence type="ECO:0000256" key="6">
    <source>
        <dbReference type="ARBA" id="ARBA00023136"/>
    </source>
</evidence>
<dbReference type="STRING" id="60172.A0A1V6R224"/>
<gene>
    <name evidence="8" type="ORF">PENSOL_c020G03214</name>
</gene>
<dbReference type="PROSITE" id="PS51387">
    <property type="entry name" value="FAD_PCMH"/>
    <property type="match status" value="1"/>
</dbReference>
<accession>A0A1V6R224</accession>
<reference evidence="9" key="1">
    <citation type="journal article" date="2017" name="Nat. Microbiol.">
        <title>Global analysis of biosynthetic gene clusters reveals vast potential of secondary metabolite production in Penicillium species.</title>
        <authorList>
            <person name="Nielsen J.C."/>
            <person name="Grijseels S."/>
            <person name="Prigent S."/>
            <person name="Ji B."/>
            <person name="Dainat J."/>
            <person name="Nielsen K.F."/>
            <person name="Frisvad J.C."/>
            <person name="Workman M."/>
            <person name="Nielsen J."/>
        </authorList>
    </citation>
    <scope>NUCLEOTIDE SEQUENCE [LARGE SCALE GENOMIC DNA]</scope>
    <source>
        <strain evidence="9">IBT 29525</strain>
    </source>
</reference>
<dbReference type="GO" id="GO:0016020">
    <property type="term" value="C:membrane"/>
    <property type="evidence" value="ECO:0007669"/>
    <property type="project" value="UniProtKB-SubCell"/>
</dbReference>
<evidence type="ECO:0000256" key="3">
    <source>
        <dbReference type="ARBA" id="ARBA00022692"/>
    </source>
</evidence>
<dbReference type="GO" id="GO:0071949">
    <property type="term" value="F:FAD binding"/>
    <property type="evidence" value="ECO:0007669"/>
    <property type="project" value="InterPro"/>
</dbReference>
<keyword evidence="5" id="KW-0560">Oxidoreductase</keyword>
<evidence type="ECO:0000313" key="8">
    <source>
        <dbReference type="EMBL" id="OQD95528.1"/>
    </source>
</evidence>
<dbReference type="GO" id="GO:0008202">
    <property type="term" value="P:steroid metabolic process"/>
    <property type="evidence" value="ECO:0007669"/>
    <property type="project" value="TreeGrafter"/>
</dbReference>
<dbReference type="AlphaFoldDB" id="A0A1V6R224"/>
<dbReference type="InterPro" id="IPR016169">
    <property type="entry name" value="FAD-bd_PCMH_sub2"/>
</dbReference>
<sequence>MASAVDSHSAAIASIAAVIRGFHDSKTPFRIYHGSTSSTRQRHNSSSNTVDISGLNHVLSVDQSRKTVLVEPNVPMDALAKHTLAYNLIPLVVMEFRGITAGGGFSGTSGESSSFKYGFFDRIVNSIEIILGNGERVSASRTERSDLFWSAASSFGTMGVVTLLEIQLRDVGPNPHLELEYLFAHNMEAALATMRHAISDPGSEFLDGIVFNKNEIVICKGRIKQHPVLNTEPVQRFARPEDEWFYIHAQKRMDEAKLSRTISVDYIPIEDYLFRYDRGAFWGGKYSFEYFFVPFTRWTRWLLDNCMGTRVMYHALHESGLSNQYIVQDVGVPFEKAEEFGNWLDDDKNFGHYPLWLCPLRMNASNEGGGLLTATHPIANTVINDDIKQEFLLNFGIWGPGPTDRPQFIDINRKLEHKVDSLGGRKWLYAHTYYTEDEFWTIYDRKRYDFLREKYQATSLPSLYEKVRMQIDDISPCWSQWLWSIRPFAGWYGAWKALAGGDYMIRK</sequence>
<evidence type="ECO:0000313" key="9">
    <source>
        <dbReference type="Proteomes" id="UP000191612"/>
    </source>
</evidence>